<gene>
    <name evidence="7" type="ORF">A5892_16105</name>
</gene>
<feature type="transmembrane region" description="Helical" evidence="5">
    <location>
        <begin position="163"/>
        <end position="190"/>
    </location>
</feature>
<keyword evidence="3 5" id="KW-1133">Transmembrane helix</keyword>
<dbReference type="STRING" id="376489.A5892_16105"/>
<sequence>MVNHVWGLLAHPHREWRQIRGEHESVSHHYLHHVLLLAAIPVICAVIGTTQVGWQIGGSSMRIETGTAVVLGVVFYILMLAAVYAMGSVIHWLARRYPDRPSHRRCVVFAGYIATPLFLSGLVALYPAPLLWAVVGLVALCYTGYLLQAGIPDFLDIDRREGMVVSGSAFAIGVLVLEALLAAGVLLWGYGIHMF</sequence>
<dbReference type="Pfam" id="PF04893">
    <property type="entry name" value="Yip1"/>
    <property type="match status" value="1"/>
</dbReference>
<evidence type="ECO:0000313" key="8">
    <source>
        <dbReference type="Proteomes" id="UP000077875"/>
    </source>
</evidence>
<feature type="domain" description="Yip1" evidence="6">
    <location>
        <begin position="6"/>
        <end position="178"/>
    </location>
</feature>
<dbReference type="Proteomes" id="UP000077875">
    <property type="component" value="Chromosome"/>
</dbReference>
<name>A0A172YHR2_9GAMM</name>
<evidence type="ECO:0000256" key="5">
    <source>
        <dbReference type="SAM" id="Phobius"/>
    </source>
</evidence>
<dbReference type="GO" id="GO:0016020">
    <property type="term" value="C:membrane"/>
    <property type="evidence" value="ECO:0007669"/>
    <property type="project" value="UniProtKB-SubCell"/>
</dbReference>
<keyword evidence="4 5" id="KW-0472">Membrane</keyword>
<dbReference type="EMBL" id="CP015243">
    <property type="protein sequence ID" value="ANF58798.1"/>
    <property type="molecule type" value="Genomic_DNA"/>
</dbReference>
<evidence type="ECO:0000256" key="1">
    <source>
        <dbReference type="ARBA" id="ARBA00004141"/>
    </source>
</evidence>
<dbReference type="KEGG" id="haa:A5892_16105"/>
<reference evidence="7 8" key="1">
    <citation type="submission" date="2016-04" db="EMBL/GenBank/DDBJ databases">
        <title>Complete Genome Sequence of Halotalea alkalilenta IHB B 13600.</title>
        <authorList>
            <person name="Swarnkar M.K."/>
            <person name="Sharma A."/>
            <person name="Kaushal K."/>
            <person name="Soni R."/>
            <person name="Rana S."/>
            <person name="Singh A.K."/>
            <person name="Gulati A."/>
        </authorList>
    </citation>
    <scope>NUCLEOTIDE SEQUENCE [LARGE SCALE GENOMIC DNA]</scope>
    <source>
        <strain evidence="7 8">IHB B 13600</strain>
    </source>
</reference>
<feature type="transmembrane region" description="Helical" evidence="5">
    <location>
        <begin position="131"/>
        <end position="151"/>
    </location>
</feature>
<feature type="transmembrane region" description="Helical" evidence="5">
    <location>
        <begin position="106"/>
        <end position="125"/>
    </location>
</feature>
<dbReference type="AlphaFoldDB" id="A0A172YHR2"/>
<dbReference type="InterPro" id="IPR006977">
    <property type="entry name" value="Yip1_dom"/>
</dbReference>
<dbReference type="RefSeq" id="WP_064123654.1">
    <property type="nucleotide sequence ID" value="NZ_CP015243.1"/>
</dbReference>
<organism evidence="7 8">
    <name type="scientific">Halotalea alkalilenta</name>
    <dbReference type="NCBI Taxonomy" id="376489"/>
    <lineage>
        <taxon>Bacteria</taxon>
        <taxon>Pseudomonadati</taxon>
        <taxon>Pseudomonadota</taxon>
        <taxon>Gammaproteobacteria</taxon>
        <taxon>Oceanospirillales</taxon>
        <taxon>Halomonadaceae</taxon>
        <taxon>Halotalea</taxon>
    </lineage>
</organism>
<accession>A0A172YHR2</accession>
<feature type="transmembrane region" description="Helical" evidence="5">
    <location>
        <begin position="34"/>
        <end position="56"/>
    </location>
</feature>
<evidence type="ECO:0000259" key="6">
    <source>
        <dbReference type="Pfam" id="PF04893"/>
    </source>
</evidence>
<evidence type="ECO:0000256" key="4">
    <source>
        <dbReference type="ARBA" id="ARBA00023136"/>
    </source>
</evidence>
<comment type="subcellular location">
    <subcellularLocation>
        <location evidence="1">Membrane</location>
        <topology evidence="1">Multi-pass membrane protein</topology>
    </subcellularLocation>
</comment>
<proteinExistence type="predicted"/>
<evidence type="ECO:0000256" key="2">
    <source>
        <dbReference type="ARBA" id="ARBA00022692"/>
    </source>
</evidence>
<evidence type="ECO:0000256" key="3">
    <source>
        <dbReference type="ARBA" id="ARBA00022989"/>
    </source>
</evidence>
<protein>
    <recommendedName>
        <fullName evidence="6">Yip1 domain-containing protein</fullName>
    </recommendedName>
</protein>
<keyword evidence="8" id="KW-1185">Reference proteome</keyword>
<feature type="transmembrane region" description="Helical" evidence="5">
    <location>
        <begin position="68"/>
        <end position="94"/>
    </location>
</feature>
<evidence type="ECO:0000313" key="7">
    <source>
        <dbReference type="EMBL" id="ANF58798.1"/>
    </source>
</evidence>
<keyword evidence="2 5" id="KW-0812">Transmembrane</keyword>